<dbReference type="EMBL" id="JAEAOA010000432">
    <property type="protein sequence ID" value="KAK3597741.1"/>
    <property type="molecule type" value="Genomic_DNA"/>
</dbReference>
<keyword evidence="3" id="KW-1185">Reference proteome</keyword>
<reference evidence="2" key="1">
    <citation type="journal article" date="2021" name="Genome Biol. Evol.">
        <title>A High-Quality Reference Genome for a Parasitic Bivalve with Doubly Uniparental Inheritance (Bivalvia: Unionida).</title>
        <authorList>
            <person name="Smith C.H."/>
        </authorList>
    </citation>
    <scope>NUCLEOTIDE SEQUENCE</scope>
    <source>
        <strain evidence="2">CHS0354</strain>
    </source>
</reference>
<name>A0AAE0STC8_9BIVA</name>
<evidence type="ECO:0000313" key="2">
    <source>
        <dbReference type="EMBL" id="KAK3597741.1"/>
    </source>
</evidence>
<gene>
    <name evidence="2" type="ORF">CHS0354_006096</name>
</gene>
<reference evidence="2" key="3">
    <citation type="submission" date="2023-05" db="EMBL/GenBank/DDBJ databases">
        <authorList>
            <person name="Smith C.H."/>
        </authorList>
    </citation>
    <scope>NUCLEOTIDE SEQUENCE</scope>
    <source>
        <strain evidence="2">CHS0354</strain>
        <tissue evidence="2">Mantle</tissue>
    </source>
</reference>
<evidence type="ECO:0000256" key="1">
    <source>
        <dbReference type="SAM" id="SignalP"/>
    </source>
</evidence>
<feature type="signal peptide" evidence="1">
    <location>
        <begin position="1"/>
        <end position="22"/>
    </location>
</feature>
<dbReference type="AlphaFoldDB" id="A0AAE0STC8"/>
<accession>A0AAE0STC8</accession>
<feature type="chain" id="PRO_5042214268" evidence="1">
    <location>
        <begin position="23"/>
        <end position="152"/>
    </location>
</feature>
<reference evidence="2" key="2">
    <citation type="journal article" date="2021" name="Genome Biol. Evol.">
        <title>Developing a high-quality reference genome for a parasitic bivalve with doubly uniparental inheritance (Bivalvia: Unionida).</title>
        <authorList>
            <person name="Smith C.H."/>
        </authorList>
    </citation>
    <scope>NUCLEOTIDE SEQUENCE</scope>
    <source>
        <strain evidence="2">CHS0354</strain>
        <tissue evidence="2">Mantle</tissue>
    </source>
</reference>
<dbReference type="Proteomes" id="UP001195483">
    <property type="component" value="Unassembled WGS sequence"/>
</dbReference>
<organism evidence="2 3">
    <name type="scientific">Potamilus streckersoni</name>
    <dbReference type="NCBI Taxonomy" id="2493646"/>
    <lineage>
        <taxon>Eukaryota</taxon>
        <taxon>Metazoa</taxon>
        <taxon>Spiralia</taxon>
        <taxon>Lophotrochozoa</taxon>
        <taxon>Mollusca</taxon>
        <taxon>Bivalvia</taxon>
        <taxon>Autobranchia</taxon>
        <taxon>Heteroconchia</taxon>
        <taxon>Palaeoheterodonta</taxon>
        <taxon>Unionida</taxon>
        <taxon>Unionoidea</taxon>
        <taxon>Unionidae</taxon>
        <taxon>Ambleminae</taxon>
        <taxon>Lampsilini</taxon>
        <taxon>Potamilus</taxon>
    </lineage>
</organism>
<protein>
    <submittedName>
        <fullName evidence="2">Uncharacterized protein</fullName>
    </submittedName>
</protein>
<evidence type="ECO:0000313" key="3">
    <source>
        <dbReference type="Proteomes" id="UP001195483"/>
    </source>
</evidence>
<sequence>MKMQGLVIGILSLICLFSESLAHTRNKRVRSGGLILGSRTPILLSSQPGGVEAYERTSGEYGSYRQQPSWQFAALKDNARHLNNGSVGGTADSRENVSWILANMKSLTNIGTGIRGFWNSYAPKAPPNVVVPLDISTHNQEKQSFKARFNKV</sequence>
<proteinExistence type="predicted"/>
<keyword evidence="1" id="KW-0732">Signal</keyword>
<comment type="caution">
    <text evidence="2">The sequence shown here is derived from an EMBL/GenBank/DDBJ whole genome shotgun (WGS) entry which is preliminary data.</text>
</comment>